<name>A0AAV5JPY2_9ROSI</name>
<evidence type="ECO:0000313" key="1">
    <source>
        <dbReference type="EMBL" id="GKV13368.1"/>
    </source>
</evidence>
<dbReference type="EMBL" id="BPVZ01000038">
    <property type="protein sequence ID" value="GKV13368.1"/>
    <property type="molecule type" value="Genomic_DNA"/>
</dbReference>
<accession>A0AAV5JPY2</accession>
<dbReference type="Proteomes" id="UP001054252">
    <property type="component" value="Unassembled WGS sequence"/>
</dbReference>
<comment type="caution">
    <text evidence="1">The sequence shown here is derived from an EMBL/GenBank/DDBJ whole genome shotgun (WGS) entry which is preliminary data.</text>
</comment>
<gene>
    <name evidence="1" type="ORF">SLEP1_g24377</name>
</gene>
<evidence type="ECO:0000313" key="2">
    <source>
        <dbReference type="Proteomes" id="UP001054252"/>
    </source>
</evidence>
<organism evidence="1 2">
    <name type="scientific">Rubroshorea leprosula</name>
    <dbReference type="NCBI Taxonomy" id="152421"/>
    <lineage>
        <taxon>Eukaryota</taxon>
        <taxon>Viridiplantae</taxon>
        <taxon>Streptophyta</taxon>
        <taxon>Embryophyta</taxon>
        <taxon>Tracheophyta</taxon>
        <taxon>Spermatophyta</taxon>
        <taxon>Magnoliopsida</taxon>
        <taxon>eudicotyledons</taxon>
        <taxon>Gunneridae</taxon>
        <taxon>Pentapetalae</taxon>
        <taxon>rosids</taxon>
        <taxon>malvids</taxon>
        <taxon>Malvales</taxon>
        <taxon>Dipterocarpaceae</taxon>
        <taxon>Rubroshorea</taxon>
    </lineage>
</organism>
<sequence>MNLLCSSRTLLLRCCSRSALHKPFCSLLFTNLLYSAVAHESILLCCCSRVLLLFTNPSTRRHPRICSS</sequence>
<keyword evidence="2" id="KW-1185">Reference proteome</keyword>
<reference evidence="1 2" key="1">
    <citation type="journal article" date="2021" name="Commun. Biol.">
        <title>The genome of Shorea leprosula (Dipterocarpaceae) highlights the ecological relevance of drought in aseasonal tropical rainforests.</title>
        <authorList>
            <person name="Ng K.K.S."/>
            <person name="Kobayashi M.J."/>
            <person name="Fawcett J.A."/>
            <person name="Hatakeyama M."/>
            <person name="Paape T."/>
            <person name="Ng C.H."/>
            <person name="Ang C.C."/>
            <person name="Tnah L.H."/>
            <person name="Lee C.T."/>
            <person name="Nishiyama T."/>
            <person name="Sese J."/>
            <person name="O'Brien M.J."/>
            <person name="Copetti D."/>
            <person name="Mohd Noor M.I."/>
            <person name="Ong R.C."/>
            <person name="Putra M."/>
            <person name="Sireger I.Z."/>
            <person name="Indrioko S."/>
            <person name="Kosugi Y."/>
            <person name="Izuno A."/>
            <person name="Isagi Y."/>
            <person name="Lee S.L."/>
            <person name="Shimizu K.K."/>
        </authorList>
    </citation>
    <scope>NUCLEOTIDE SEQUENCE [LARGE SCALE GENOMIC DNA]</scope>
    <source>
        <strain evidence="1">214</strain>
    </source>
</reference>
<proteinExistence type="predicted"/>
<dbReference type="AlphaFoldDB" id="A0AAV5JPY2"/>
<protein>
    <submittedName>
        <fullName evidence="1">Uncharacterized protein</fullName>
    </submittedName>
</protein>